<evidence type="ECO:0000256" key="2">
    <source>
        <dbReference type="ARBA" id="ARBA00010527"/>
    </source>
</evidence>
<reference evidence="15" key="1">
    <citation type="journal article" date="2020" name="mSystems">
        <title>Genome- and Community-Level Interaction Insights into Carbon Utilization and Element Cycling Functions of Hydrothermarchaeota in Hydrothermal Sediment.</title>
        <authorList>
            <person name="Zhou Z."/>
            <person name="Liu Y."/>
            <person name="Xu W."/>
            <person name="Pan J."/>
            <person name="Luo Z.H."/>
            <person name="Li M."/>
        </authorList>
    </citation>
    <scope>NUCLEOTIDE SEQUENCE [LARGE SCALE GENOMIC DNA]</scope>
    <source>
        <strain evidence="15">SpSt-961</strain>
    </source>
</reference>
<sequence>MDNDQKRTLIAFLLIIIILLIWSYTTRPSSSKTSGIEKKKSQLSDTAKISPSDSDKSLLSGDTIVIEKDFYRATFSSAGGSLKSLYLKKYNADIVPEGAYLFLTKISDTTINFKYIVDDDSIVFLQNINNKNFIKIYQFDQDYSFKLKLNYPDTISHILSLKSGLRITEKKNQVDDLRHFNAYIQSKNFNNITKEIRDRLVFKEDWHWIALRSKYFVLIINNAKSAGYPAFYKLSHLDKGLDMLKGNLGCAVSSNTNRYGVEIFANSSFELRVLFLPIKHSELAKFKCGYEQIEGGGIWRPIARLIISILNLFYNIFKNYGVAIIVFAFLLKIIFFPLSRQMLISQRQMQLLQPELKKIQEKYRNDPQALNREMMHLYKVYNVNPFSGCLPILIQFPIFVALYQVLSTSIEFRGAPFALWITDLSIKDPYYILPVGMGVLMLIQSLMTTIDPRQRFMVILMPLIMVFFFLNFPSGLQLYWFTYNILSILEQLMIKNKFLKLTTK</sequence>
<feature type="domain" description="Membrane insertase YidC/Oxa/ALB C-terminal" evidence="14">
    <location>
        <begin position="320"/>
        <end position="495"/>
    </location>
</feature>
<evidence type="ECO:0000256" key="9">
    <source>
        <dbReference type="ARBA" id="ARBA00023136"/>
    </source>
</evidence>
<name>A0A7V3VU87_UNCW3</name>
<dbReference type="HAMAP" id="MF_01810">
    <property type="entry name" value="YidC_type1"/>
    <property type="match status" value="1"/>
</dbReference>
<comment type="caution">
    <text evidence="15">The sequence shown here is derived from an EMBL/GenBank/DDBJ whole genome shotgun (WGS) entry which is preliminary data.</text>
</comment>
<dbReference type="CDD" id="cd20070">
    <property type="entry name" value="5TM_YidC_Alb3"/>
    <property type="match status" value="1"/>
</dbReference>
<comment type="function">
    <text evidence="13">Required for the insertion and/or proper folding and/or complex formation of integral membrane proteins into the membrane. Involved in integration of membrane proteins that insert both dependently and independently of the Sec translocase complex, as well as at least some lipoproteins. Aids folding of multispanning membrane proteins.</text>
</comment>
<proteinExistence type="inferred from homology"/>
<keyword evidence="10 13" id="KW-0143">Chaperone</keyword>
<feature type="transmembrane region" description="Helical" evidence="13">
    <location>
        <begin position="7"/>
        <end position="24"/>
    </location>
</feature>
<dbReference type="InterPro" id="IPR019998">
    <property type="entry name" value="Membr_insert_YidC"/>
</dbReference>
<evidence type="ECO:0000256" key="10">
    <source>
        <dbReference type="ARBA" id="ARBA00023186"/>
    </source>
</evidence>
<dbReference type="InterPro" id="IPR038221">
    <property type="entry name" value="YidC_periplasmic_sf"/>
</dbReference>
<dbReference type="InterPro" id="IPR047196">
    <property type="entry name" value="YidC_ALB_C"/>
</dbReference>
<evidence type="ECO:0000256" key="11">
    <source>
        <dbReference type="ARBA" id="ARBA00033245"/>
    </source>
</evidence>
<dbReference type="AlphaFoldDB" id="A0A7V3VU87"/>
<evidence type="ECO:0000256" key="8">
    <source>
        <dbReference type="ARBA" id="ARBA00022989"/>
    </source>
</evidence>
<comment type="similarity">
    <text evidence="2 13">Belongs to the OXA1/ALB3/YidC family. Type 1 subfamily.</text>
</comment>
<dbReference type="SUPFAM" id="SSF74650">
    <property type="entry name" value="Galactose mutarotase-like"/>
    <property type="match status" value="1"/>
</dbReference>
<protein>
    <recommendedName>
        <fullName evidence="3 13">Membrane protein insertase YidC</fullName>
    </recommendedName>
    <alternativeName>
        <fullName evidence="12 13">Foldase YidC</fullName>
    </alternativeName>
    <alternativeName>
        <fullName evidence="11 13">Membrane integrase YidC</fullName>
    </alternativeName>
    <alternativeName>
        <fullName evidence="13">Membrane protein YidC</fullName>
    </alternativeName>
</protein>
<keyword evidence="8 13" id="KW-1133">Transmembrane helix</keyword>
<dbReference type="GO" id="GO:0015031">
    <property type="term" value="P:protein transport"/>
    <property type="evidence" value="ECO:0007669"/>
    <property type="project" value="UniProtKB-KW"/>
</dbReference>
<dbReference type="GO" id="GO:0030246">
    <property type="term" value="F:carbohydrate binding"/>
    <property type="evidence" value="ECO:0007669"/>
    <property type="project" value="InterPro"/>
</dbReference>
<dbReference type="InterPro" id="IPR001708">
    <property type="entry name" value="YidC/ALB3/OXA1/COX18"/>
</dbReference>
<comment type="subcellular location">
    <subcellularLocation>
        <location evidence="1">Cell inner membrane</location>
        <topology evidence="1">Multi-pass membrane protein</topology>
    </subcellularLocation>
    <subcellularLocation>
        <location evidence="13">Cell membrane</location>
        <topology evidence="13">Multi-pass membrane protein</topology>
    </subcellularLocation>
</comment>
<keyword evidence="4 13" id="KW-0813">Transport</keyword>
<feature type="transmembrane region" description="Helical" evidence="13">
    <location>
        <begin position="430"/>
        <end position="449"/>
    </location>
</feature>
<dbReference type="Gene3D" id="2.70.98.90">
    <property type="match status" value="1"/>
</dbReference>
<dbReference type="GO" id="GO:0003824">
    <property type="term" value="F:catalytic activity"/>
    <property type="evidence" value="ECO:0007669"/>
    <property type="project" value="InterPro"/>
</dbReference>
<dbReference type="PRINTS" id="PR01900">
    <property type="entry name" value="YIDCPROTEIN"/>
</dbReference>
<dbReference type="InterPro" id="IPR011013">
    <property type="entry name" value="Gal_mutarotase_sf_dom"/>
</dbReference>
<dbReference type="GO" id="GO:0005886">
    <property type="term" value="C:plasma membrane"/>
    <property type="evidence" value="ECO:0007669"/>
    <property type="project" value="UniProtKB-SubCell"/>
</dbReference>
<evidence type="ECO:0000313" key="15">
    <source>
        <dbReference type="EMBL" id="HGE77770.1"/>
    </source>
</evidence>
<evidence type="ECO:0000256" key="12">
    <source>
        <dbReference type="ARBA" id="ARBA00033342"/>
    </source>
</evidence>
<dbReference type="PANTHER" id="PTHR12428:SF65">
    <property type="entry name" value="CYTOCHROME C OXIDASE ASSEMBLY PROTEIN COX18, MITOCHONDRIAL"/>
    <property type="match status" value="1"/>
</dbReference>
<dbReference type="PANTHER" id="PTHR12428">
    <property type="entry name" value="OXA1"/>
    <property type="match status" value="1"/>
</dbReference>
<evidence type="ECO:0000256" key="4">
    <source>
        <dbReference type="ARBA" id="ARBA00022448"/>
    </source>
</evidence>
<organism evidence="15">
    <name type="scientific">candidate division WOR-3 bacterium</name>
    <dbReference type="NCBI Taxonomy" id="2052148"/>
    <lineage>
        <taxon>Bacteria</taxon>
        <taxon>Bacteria division WOR-3</taxon>
    </lineage>
</organism>
<feature type="transmembrane region" description="Helical" evidence="13">
    <location>
        <begin position="383"/>
        <end position="406"/>
    </location>
</feature>
<keyword evidence="9 13" id="KW-0472">Membrane</keyword>
<accession>A0A7V3VU87</accession>
<dbReference type="PRINTS" id="PR00701">
    <property type="entry name" value="60KDINNERMP"/>
</dbReference>
<keyword evidence="7 13" id="KW-0653">Protein transport</keyword>
<evidence type="ECO:0000256" key="3">
    <source>
        <dbReference type="ARBA" id="ARBA00015325"/>
    </source>
</evidence>
<dbReference type="Pfam" id="PF02096">
    <property type="entry name" value="60KD_IMP"/>
    <property type="match status" value="1"/>
</dbReference>
<evidence type="ECO:0000256" key="6">
    <source>
        <dbReference type="ARBA" id="ARBA00022692"/>
    </source>
</evidence>
<feature type="transmembrane region" description="Helical" evidence="13">
    <location>
        <begin position="320"/>
        <end position="339"/>
    </location>
</feature>
<gene>
    <name evidence="13 15" type="primary">yidC</name>
    <name evidence="15" type="ORF">ENX68_02060</name>
</gene>
<keyword evidence="6 13" id="KW-0812">Transmembrane</keyword>
<dbReference type="GO" id="GO:0032977">
    <property type="term" value="F:membrane insertase activity"/>
    <property type="evidence" value="ECO:0007669"/>
    <property type="project" value="InterPro"/>
</dbReference>
<dbReference type="GO" id="GO:0051205">
    <property type="term" value="P:protein insertion into membrane"/>
    <property type="evidence" value="ECO:0007669"/>
    <property type="project" value="TreeGrafter"/>
</dbReference>
<dbReference type="EMBL" id="DTOZ01000053">
    <property type="protein sequence ID" value="HGE77770.1"/>
    <property type="molecule type" value="Genomic_DNA"/>
</dbReference>
<dbReference type="GO" id="GO:0005975">
    <property type="term" value="P:carbohydrate metabolic process"/>
    <property type="evidence" value="ECO:0007669"/>
    <property type="project" value="InterPro"/>
</dbReference>
<dbReference type="InterPro" id="IPR028055">
    <property type="entry name" value="YidC/Oxa/ALB_C"/>
</dbReference>
<keyword evidence="5 13" id="KW-1003">Cell membrane</keyword>
<evidence type="ECO:0000259" key="14">
    <source>
        <dbReference type="Pfam" id="PF02096"/>
    </source>
</evidence>
<evidence type="ECO:0000256" key="13">
    <source>
        <dbReference type="HAMAP-Rule" id="MF_01810"/>
    </source>
</evidence>
<evidence type="ECO:0000256" key="1">
    <source>
        <dbReference type="ARBA" id="ARBA00004429"/>
    </source>
</evidence>
<comment type="subunit">
    <text evidence="13">Interacts with the Sec translocase complex via SecD. Specifically interacts with transmembrane segments of nascent integral membrane proteins during membrane integration.</text>
</comment>
<dbReference type="NCBIfam" id="TIGR03592">
    <property type="entry name" value="yidC_oxa1_cterm"/>
    <property type="match status" value="1"/>
</dbReference>
<feature type="transmembrane region" description="Helical" evidence="13">
    <location>
        <begin position="456"/>
        <end position="472"/>
    </location>
</feature>
<evidence type="ECO:0000256" key="7">
    <source>
        <dbReference type="ARBA" id="ARBA00022927"/>
    </source>
</evidence>
<evidence type="ECO:0000256" key="5">
    <source>
        <dbReference type="ARBA" id="ARBA00022475"/>
    </source>
</evidence>